<keyword evidence="2" id="KW-0812">Transmembrane</keyword>
<dbReference type="EMBL" id="ML769397">
    <property type="protein sequence ID" value="KAE9407292.1"/>
    <property type="molecule type" value="Genomic_DNA"/>
</dbReference>
<evidence type="ECO:0000256" key="1">
    <source>
        <dbReference type="SAM" id="MobiDB-lite"/>
    </source>
</evidence>
<feature type="signal peptide" evidence="3">
    <location>
        <begin position="1"/>
        <end position="16"/>
    </location>
</feature>
<feature type="region of interest" description="Disordered" evidence="1">
    <location>
        <begin position="286"/>
        <end position="333"/>
    </location>
</feature>
<proteinExistence type="predicted"/>
<feature type="compositionally biased region" description="Low complexity" evidence="1">
    <location>
        <begin position="304"/>
        <end position="318"/>
    </location>
</feature>
<feature type="compositionally biased region" description="Basic and acidic residues" evidence="1">
    <location>
        <begin position="290"/>
        <end position="300"/>
    </location>
</feature>
<evidence type="ECO:0000313" key="4">
    <source>
        <dbReference type="EMBL" id="KAE9407292.1"/>
    </source>
</evidence>
<name>A0A6A4I5P9_9AGAR</name>
<gene>
    <name evidence="4" type="ORF">BT96DRAFT_809725</name>
</gene>
<evidence type="ECO:0000256" key="3">
    <source>
        <dbReference type="SAM" id="SignalP"/>
    </source>
</evidence>
<keyword evidence="2" id="KW-0472">Membrane</keyword>
<dbReference type="AlphaFoldDB" id="A0A6A4I5P9"/>
<accession>A0A6A4I5P9</accession>
<feature type="chain" id="PRO_5025416831" description="Thioredoxin domain-containing protein" evidence="3">
    <location>
        <begin position="17"/>
        <end position="333"/>
    </location>
</feature>
<organism evidence="4 5">
    <name type="scientific">Gymnopus androsaceus JB14</name>
    <dbReference type="NCBI Taxonomy" id="1447944"/>
    <lineage>
        <taxon>Eukaryota</taxon>
        <taxon>Fungi</taxon>
        <taxon>Dikarya</taxon>
        <taxon>Basidiomycota</taxon>
        <taxon>Agaricomycotina</taxon>
        <taxon>Agaricomycetes</taxon>
        <taxon>Agaricomycetidae</taxon>
        <taxon>Agaricales</taxon>
        <taxon>Marasmiineae</taxon>
        <taxon>Omphalotaceae</taxon>
        <taxon>Gymnopus</taxon>
    </lineage>
</organism>
<evidence type="ECO:0008006" key="6">
    <source>
        <dbReference type="Google" id="ProtNLM"/>
    </source>
</evidence>
<dbReference type="Proteomes" id="UP000799118">
    <property type="component" value="Unassembled WGS sequence"/>
</dbReference>
<keyword evidence="3" id="KW-0732">Signal</keyword>
<reference evidence="4" key="1">
    <citation type="journal article" date="2019" name="Environ. Microbiol.">
        <title>Fungal ecological strategies reflected in gene transcription - a case study of two litter decomposers.</title>
        <authorList>
            <person name="Barbi F."/>
            <person name="Kohler A."/>
            <person name="Barry K."/>
            <person name="Baskaran P."/>
            <person name="Daum C."/>
            <person name="Fauchery L."/>
            <person name="Ihrmark K."/>
            <person name="Kuo A."/>
            <person name="LaButti K."/>
            <person name="Lipzen A."/>
            <person name="Morin E."/>
            <person name="Grigoriev I.V."/>
            <person name="Henrissat B."/>
            <person name="Lindahl B."/>
            <person name="Martin F."/>
        </authorList>
    </citation>
    <scope>NUCLEOTIDE SEQUENCE</scope>
    <source>
        <strain evidence="4">JB14</strain>
    </source>
</reference>
<evidence type="ECO:0000313" key="5">
    <source>
        <dbReference type="Proteomes" id="UP000799118"/>
    </source>
</evidence>
<feature type="transmembrane region" description="Helical" evidence="2">
    <location>
        <begin position="265"/>
        <end position="282"/>
    </location>
</feature>
<feature type="compositionally biased region" description="Basic residues" evidence="1">
    <location>
        <begin position="324"/>
        <end position="333"/>
    </location>
</feature>
<keyword evidence="2" id="KW-1133">Transmembrane helix</keyword>
<dbReference type="OrthoDB" id="2502001at2759"/>
<protein>
    <recommendedName>
        <fullName evidence="6">Thioredoxin domain-containing protein</fullName>
    </recommendedName>
</protein>
<evidence type="ECO:0000256" key="2">
    <source>
        <dbReference type="SAM" id="Phobius"/>
    </source>
</evidence>
<keyword evidence="5" id="KW-1185">Reference proteome</keyword>
<sequence>MKLFWLSSAFLVCVNGQYFSDGWKPGQAVTQEVSAPAVTQVASETPAGEPPQNKKSPFDVTRILNSAPVSSLFAKAGVNISNFAAKAGLSSSPYPWDLRIPFITDSNYNDTIVNEELTPEEEKNRTWIIAVSASATNQGGGISQFVDKIFDETYNETIIAGDLPNLRWGRIDYLNVTYLTTLWGVWQAPTFVILQDRGRKLRFVKPQYLRLRDGALREFLTTELYNKMPPWDGPFAPGGSCEYLMHYLGLILMMFYNFFVLIPRWLLYILSGSVASFLIQLLHKPSKAPAQKDESKKDSDTTPASAANEPASAAASGSTPTKGGKAKQRKSKK</sequence>